<gene>
    <name evidence="2" type="ORF">MCOR_47946</name>
</gene>
<dbReference type="AlphaFoldDB" id="A0A6J8E428"/>
<dbReference type="GO" id="GO:0004888">
    <property type="term" value="F:transmembrane signaling receptor activity"/>
    <property type="evidence" value="ECO:0007669"/>
    <property type="project" value="InterPro"/>
</dbReference>
<dbReference type="OrthoDB" id="6123245at2759"/>
<protein>
    <submittedName>
        <fullName evidence="2">CHRNA10</fullName>
    </submittedName>
</protein>
<dbReference type="GO" id="GO:0005230">
    <property type="term" value="F:extracellular ligand-gated monoatomic ion channel activity"/>
    <property type="evidence" value="ECO:0007669"/>
    <property type="project" value="InterPro"/>
</dbReference>
<dbReference type="InterPro" id="IPR036734">
    <property type="entry name" value="Neur_chan_lig-bd_sf"/>
</dbReference>
<reference evidence="2 3" key="1">
    <citation type="submission" date="2020-06" db="EMBL/GenBank/DDBJ databases">
        <authorList>
            <person name="Li R."/>
            <person name="Bekaert M."/>
        </authorList>
    </citation>
    <scope>NUCLEOTIDE SEQUENCE [LARGE SCALE GENOMIC DNA]</scope>
    <source>
        <strain evidence="3">wild</strain>
    </source>
</reference>
<sequence>MIWKYILLFLATRYCFPVIGIGINVTEVQILKKKLFENYDREIKHTANTDQPILVLLSFSLLSVFELDMKQQALSTLIVFKISWKDELLKWNKTQYNGLDKLTVTLQSVWKPDIIILNSIDKHKTLINYGDDTNYVTINSDGRTKWNVYVNLETRCKVITNITHLKLKPVILT</sequence>
<dbReference type="Proteomes" id="UP000507470">
    <property type="component" value="Unassembled WGS sequence"/>
</dbReference>
<proteinExistence type="predicted"/>
<organism evidence="2 3">
    <name type="scientific">Mytilus coruscus</name>
    <name type="common">Sea mussel</name>
    <dbReference type="NCBI Taxonomy" id="42192"/>
    <lineage>
        <taxon>Eukaryota</taxon>
        <taxon>Metazoa</taxon>
        <taxon>Spiralia</taxon>
        <taxon>Lophotrochozoa</taxon>
        <taxon>Mollusca</taxon>
        <taxon>Bivalvia</taxon>
        <taxon>Autobranchia</taxon>
        <taxon>Pteriomorphia</taxon>
        <taxon>Mytilida</taxon>
        <taxon>Mytiloidea</taxon>
        <taxon>Mytilidae</taxon>
        <taxon>Mytilinae</taxon>
        <taxon>Mytilus</taxon>
    </lineage>
</organism>
<dbReference type="SUPFAM" id="SSF63712">
    <property type="entry name" value="Nicotinic receptor ligand binding domain-like"/>
    <property type="match status" value="1"/>
</dbReference>
<keyword evidence="3" id="KW-1185">Reference proteome</keyword>
<feature type="domain" description="Neurotransmitter-gated ion-channel ligand-binding" evidence="1">
    <location>
        <begin position="31"/>
        <end position="158"/>
    </location>
</feature>
<name>A0A6J8E428_MYTCO</name>
<accession>A0A6J8E428</accession>
<evidence type="ECO:0000313" key="3">
    <source>
        <dbReference type="Proteomes" id="UP000507470"/>
    </source>
</evidence>
<evidence type="ECO:0000313" key="2">
    <source>
        <dbReference type="EMBL" id="CAC5415240.1"/>
    </source>
</evidence>
<dbReference type="GO" id="GO:0016020">
    <property type="term" value="C:membrane"/>
    <property type="evidence" value="ECO:0007669"/>
    <property type="project" value="InterPro"/>
</dbReference>
<dbReference type="InterPro" id="IPR006202">
    <property type="entry name" value="Neur_chan_lig-bd"/>
</dbReference>
<dbReference type="Gene3D" id="2.70.170.10">
    <property type="entry name" value="Neurotransmitter-gated ion-channel ligand-binding domain"/>
    <property type="match status" value="1"/>
</dbReference>
<evidence type="ECO:0000259" key="1">
    <source>
        <dbReference type="Pfam" id="PF02931"/>
    </source>
</evidence>
<dbReference type="EMBL" id="CACVKT020008388">
    <property type="protein sequence ID" value="CAC5415240.1"/>
    <property type="molecule type" value="Genomic_DNA"/>
</dbReference>
<dbReference type="PANTHER" id="PTHR18945">
    <property type="entry name" value="NEUROTRANSMITTER GATED ION CHANNEL"/>
    <property type="match status" value="1"/>
</dbReference>
<dbReference type="Pfam" id="PF02931">
    <property type="entry name" value="Neur_chan_LBD"/>
    <property type="match status" value="1"/>
</dbReference>
<dbReference type="InterPro" id="IPR006201">
    <property type="entry name" value="Neur_channel"/>
</dbReference>